<dbReference type="GO" id="GO:0003676">
    <property type="term" value="F:nucleic acid binding"/>
    <property type="evidence" value="ECO:0007669"/>
    <property type="project" value="InterPro"/>
</dbReference>
<dbReference type="InterPro" id="IPR036397">
    <property type="entry name" value="RNaseH_sf"/>
</dbReference>
<evidence type="ECO:0000256" key="5">
    <source>
        <dbReference type="ARBA" id="ARBA00022723"/>
    </source>
</evidence>
<dbReference type="InterPro" id="IPR050092">
    <property type="entry name" value="RNase_H"/>
</dbReference>
<dbReference type="GO" id="GO:0004523">
    <property type="term" value="F:RNA-DNA hybrid ribonuclease activity"/>
    <property type="evidence" value="ECO:0007669"/>
    <property type="project" value="UniProtKB-EC"/>
</dbReference>
<keyword evidence="7" id="KW-0378">Hydrolase</keyword>
<feature type="non-terminal residue" evidence="9">
    <location>
        <position position="351"/>
    </location>
</feature>
<name>A0A8S4QMK4_9NEOP</name>
<keyword evidence="6" id="KW-0255">Endonuclease</keyword>
<dbReference type="OrthoDB" id="8058536at2759"/>
<comment type="similarity">
    <text evidence="2">Belongs to the RNase H family.</text>
</comment>
<accession>A0A8S4QMK4</accession>
<gene>
    <name evidence="9" type="primary">jg20563</name>
    <name evidence="9" type="ORF">PAEG_LOCUS3145</name>
</gene>
<dbReference type="PANTHER" id="PTHR10642">
    <property type="entry name" value="RIBONUCLEASE H1"/>
    <property type="match status" value="1"/>
</dbReference>
<dbReference type="Pfam" id="PF00075">
    <property type="entry name" value="RNase_H"/>
    <property type="match status" value="1"/>
</dbReference>
<dbReference type="GO" id="GO:0043137">
    <property type="term" value="P:DNA replication, removal of RNA primer"/>
    <property type="evidence" value="ECO:0007669"/>
    <property type="project" value="TreeGrafter"/>
</dbReference>
<evidence type="ECO:0000256" key="4">
    <source>
        <dbReference type="ARBA" id="ARBA00022722"/>
    </source>
</evidence>
<evidence type="ECO:0000256" key="3">
    <source>
        <dbReference type="ARBA" id="ARBA00012180"/>
    </source>
</evidence>
<dbReference type="Proteomes" id="UP000838756">
    <property type="component" value="Unassembled WGS sequence"/>
</dbReference>
<dbReference type="EC" id="3.1.26.4" evidence="3"/>
<protein>
    <recommendedName>
        <fullName evidence="3">ribonuclease H</fullName>
        <ecNumber evidence="3">3.1.26.4</ecNumber>
    </recommendedName>
</protein>
<keyword evidence="4" id="KW-0540">Nuclease</keyword>
<proteinExistence type="inferred from homology"/>
<comment type="catalytic activity">
    <reaction evidence="1">
        <text>Endonucleolytic cleavage to 5'-phosphomonoester.</text>
        <dbReference type="EC" id="3.1.26.4"/>
    </reaction>
</comment>
<dbReference type="CDD" id="cd09276">
    <property type="entry name" value="Rnase_HI_RT_non_LTR"/>
    <property type="match status" value="1"/>
</dbReference>
<evidence type="ECO:0000256" key="1">
    <source>
        <dbReference type="ARBA" id="ARBA00000077"/>
    </source>
</evidence>
<keyword evidence="10" id="KW-1185">Reference proteome</keyword>
<evidence type="ECO:0000313" key="10">
    <source>
        <dbReference type="Proteomes" id="UP000838756"/>
    </source>
</evidence>
<dbReference type="AlphaFoldDB" id="A0A8S4QMK4"/>
<comment type="caution">
    <text evidence="9">The sequence shown here is derived from an EMBL/GenBank/DDBJ whole genome shotgun (WGS) entry which is preliminary data.</text>
</comment>
<dbReference type="EMBL" id="CAKXAJ010009870">
    <property type="protein sequence ID" value="CAH2211315.1"/>
    <property type="molecule type" value="Genomic_DNA"/>
</dbReference>
<dbReference type="InterPro" id="IPR012337">
    <property type="entry name" value="RNaseH-like_sf"/>
</dbReference>
<reference evidence="9" key="1">
    <citation type="submission" date="2022-03" db="EMBL/GenBank/DDBJ databases">
        <authorList>
            <person name="Lindestad O."/>
        </authorList>
    </citation>
    <scope>NUCLEOTIDE SEQUENCE</scope>
</reference>
<evidence type="ECO:0000256" key="7">
    <source>
        <dbReference type="ARBA" id="ARBA00022801"/>
    </source>
</evidence>
<keyword evidence="5" id="KW-0479">Metal-binding</keyword>
<sequence>MKLLYNALIRSILDYGTFLLHPGNTGAIKKLDFVQSKALRLVTGAMKSTPINCLQVECCDPPLYLRRQLLCDKFFFRTLQLISHPLFPKVKQLADQIDTCNYWTHKDSPCLVKSYKKYESLGAPTHRSVTLPLYQYNYKNLIAVPKIKLDIGLLKNSPNIKQDFINIVNNEWSDWHCLYTDASKHGSKSCVGVGVYHSQYQVIQQIKFPPETSVYTGECYGLLKAIEYILILKIPKTIVFTDSRSALEAIMGFPFKSHKQSPNVFRIRDLLYTSSQKNCNIVLAWVPSHVGIPGNERADQLANEAIRIGDIVPYTNHCSDLANQAKVYLYEEWDRVWNNDSSVGKHYKKIQ</sequence>
<evidence type="ECO:0000256" key="2">
    <source>
        <dbReference type="ARBA" id="ARBA00005300"/>
    </source>
</evidence>
<dbReference type="PROSITE" id="PS50879">
    <property type="entry name" value="RNASE_H_1"/>
    <property type="match status" value="1"/>
</dbReference>
<feature type="domain" description="RNase H type-1" evidence="8">
    <location>
        <begin position="172"/>
        <end position="307"/>
    </location>
</feature>
<evidence type="ECO:0000256" key="6">
    <source>
        <dbReference type="ARBA" id="ARBA00022759"/>
    </source>
</evidence>
<evidence type="ECO:0000259" key="8">
    <source>
        <dbReference type="PROSITE" id="PS50879"/>
    </source>
</evidence>
<dbReference type="GO" id="GO:0046872">
    <property type="term" value="F:metal ion binding"/>
    <property type="evidence" value="ECO:0007669"/>
    <property type="project" value="UniProtKB-KW"/>
</dbReference>
<dbReference type="InterPro" id="IPR002156">
    <property type="entry name" value="RNaseH_domain"/>
</dbReference>
<evidence type="ECO:0000313" key="9">
    <source>
        <dbReference type="EMBL" id="CAH2211315.1"/>
    </source>
</evidence>
<organism evidence="9 10">
    <name type="scientific">Pararge aegeria aegeria</name>
    <dbReference type="NCBI Taxonomy" id="348720"/>
    <lineage>
        <taxon>Eukaryota</taxon>
        <taxon>Metazoa</taxon>
        <taxon>Ecdysozoa</taxon>
        <taxon>Arthropoda</taxon>
        <taxon>Hexapoda</taxon>
        <taxon>Insecta</taxon>
        <taxon>Pterygota</taxon>
        <taxon>Neoptera</taxon>
        <taxon>Endopterygota</taxon>
        <taxon>Lepidoptera</taxon>
        <taxon>Glossata</taxon>
        <taxon>Ditrysia</taxon>
        <taxon>Papilionoidea</taxon>
        <taxon>Nymphalidae</taxon>
        <taxon>Satyrinae</taxon>
        <taxon>Satyrini</taxon>
        <taxon>Parargina</taxon>
        <taxon>Pararge</taxon>
    </lineage>
</organism>
<dbReference type="Gene3D" id="3.30.420.10">
    <property type="entry name" value="Ribonuclease H-like superfamily/Ribonuclease H"/>
    <property type="match status" value="1"/>
</dbReference>
<dbReference type="SUPFAM" id="SSF53098">
    <property type="entry name" value="Ribonuclease H-like"/>
    <property type="match status" value="1"/>
</dbReference>
<dbReference type="PANTHER" id="PTHR10642:SF26">
    <property type="entry name" value="RIBONUCLEASE H1"/>
    <property type="match status" value="1"/>
</dbReference>